<keyword evidence="12" id="KW-0436">Ligase</keyword>
<keyword evidence="6 9" id="KW-0863">Zinc-finger</keyword>
<comment type="caution">
    <text evidence="12">The sequence shown here is derived from an EMBL/GenBank/DDBJ whole genome shotgun (WGS) entry which is preliminary data.</text>
</comment>
<feature type="compositionally biased region" description="Polar residues" evidence="10">
    <location>
        <begin position="177"/>
        <end position="191"/>
    </location>
</feature>
<feature type="compositionally biased region" description="Low complexity" evidence="10">
    <location>
        <begin position="487"/>
        <end position="497"/>
    </location>
</feature>
<dbReference type="GO" id="GO:0061630">
    <property type="term" value="F:ubiquitin protein ligase activity"/>
    <property type="evidence" value="ECO:0007669"/>
    <property type="project" value="UniProtKB-EC"/>
</dbReference>
<dbReference type="EMBL" id="CACTIH010007405">
    <property type="protein sequence ID" value="CAA3012569.1"/>
    <property type="molecule type" value="Genomic_DNA"/>
</dbReference>
<protein>
    <recommendedName>
        <fullName evidence="3">RING-type E3 ubiquitin transferase</fullName>
        <ecNumber evidence="3">2.3.2.27</ecNumber>
    </recommendedName>
</protein>
<gene>
    <name evidence="12" type="ORF">OLEA9_A005430</name>
</gene>
<dbReference type="GO" id="GO:0008270">
    <property type="term" value="F:zinc ion binding"/>
    <property type="evidence" value="ECO:0007669"/>
    <property type="project" value="UniProtKB-KW"/>
</dbReference>
<dbReference type="SMART" id="SM00184">
    <property type="entry name" value="RING"/>
    <property type="match status" value="1"/>
</dbReference>
<reference evidence="12 13" key="1">
    <citation type="submission" date="2019-12" db="EMBL/GenBank/DDBJ databases">
        <authorList>
            <person name="Alioto T."/>
            <person name="Alioto T."/>
            <person name="Gomez Garrido J."/>
        </authorList>
    </citation>
    <scope>NUCLEOTIDE SEQUENCE [LARGE SCALE GENOMIC DNA]</scope>
</reference>
<feature type="compositionally biased region" description="Polar residues" evidence="10">
    <location>
        <begin position="135"/>
        <end position="149"/>
    </location>
</feature>
<keyword evidence="13" id="KW-1185">Reference proteome</keyword>
<feature type="compositionally biased region" description="Polar residues" evidence="10">
    <location>
        <begin position="68"/>
        <end position="85"/>
    </location>
</feature>
<evidence type="ECO:0000256" key="5">
    <source>
        <dbReference type="ARBA" id="ARBA00022723"/>
    </source>
</evidence>
<feature type="compositionally biased region" description="Basic and acidic residues" evidence="10">
    <location>
        <begin position="86"/>
        <end position="95"/>
    </location>
</feature>
<evidence type="ECO:0000256" key="4">
    <source>
        <dbReference type="ARBA" id="ARBA00022679"/>
    </source>
</evidence>
<dbReference type="GO" id="GO:0016874">
    <property type="term" value="F:ligase activity"/>
    <property type="evidence" value="ECO:0007669"/>
    <property type="project" value="UniProtKB-KW"/>
</dbReference>
<evidence type="ECO:0000259" key="11">
    <source>
        <dbReference type="PROSITE" id="PS50089"/>
    </source>
</evidence>
<dbReference type="InterPro" id="IPR001841">
    <property type="entry name" value="Znf_RING"/>
</dbReference>
<dbReference type="InterPro" id="IPR045191">
    <property type="entry name" value="MBR1/2-like"/>
</dbReference>
<dbReference type="SUPFAM" id="SSF57850">
    <property type="entry name" value="RING/U-box"/>
    <property type="match status" value="1"/>
</dbReference>
<dbReference type="GO" id="GO:0043161">
    <property type="term" value="P:proteasome-mediated ubiquitin-dependent protein catabolic process"/>
    <property type="evidence" value="ECO:0007669"/>
    <property type="project" value="UniProtKB-ARBA"/>
</dbReference>
<keyword evidence="7" id="KW-0833">Ubl conjugation pathway</keyword>
<feature type="region of interest" description="Disordered" evidence="10">
    <location>
        <begin position="61"/>
        <end position="97"/>
    </location>
</feature>
<feature type="region of interest" description="Disordered" evidence="10">
    <location>
        <begin position="487"/>
        <end position="510"/>
    </location>
</feature>
<accession>A0A8S0U720</accession>
<evidence type="ECO:0000256" key="1">
    <source>
        <dbReference type="ARBA" id="ARBA00000900"/>
    </source>
</evidence>
<dbReference type="PANTHER" id="PTHR22937">
    <property type="entry name" value="E3 UBIQUITIN-PROTEIN LIGASE RNF165"/>
    <property type="match status" value="1"/>
</dbReference>
<sequence>MQGQRSAVSTLAENLSSDHGSTSSDAGINQQMSWNNTQTSAQNQLSDYMMSSDADVTYLGHASHEEQSSSGWNVGETSSSCARNQSELDERKTEDGWPSFTSFHSGAAHILDDGHYESSDILLLDNVDVNSNNNQATDASPLLQNSSYDIRNGDLNMGSGFGDEEDDDCQVMERPNTFKSNGSSNGQMPFASSSSDPFGVSSGSGGYLMEESDGRPGCSMDGRRLSCKRKAFEGNAGQSSGTGSSTYFQHAGRSLWHAMPATQGAMSSTSMSAPDAIIAIDVSDQDFLIERDIERGQEFSTNARLGLHVGGSASTSPLTLNASGTAESSRQNLCLQINGSNQQDSIPGNLLSTEANVGNTSFPSSQQSARLRLHNHFFESRPASTEENEGFHVSSGLHIPSLRWSRQSRRYEASSSRASSSSASGISGETDAVLYEETTTRSVPRNISEHPVFASATEMRNSSENPPQMRSTGGNINVAGNIASSSRAGSISGVNSSMPNWSHRGSPQYPRRLSEIVRRSLLTSAGTESGSQTSNRALLRSAASQEVAISSASDNHEHHLPNSRSAMLERHLDGAFGVPYSLRTLAASSEGRNSRLVSEQIRNVLDLMRRGEGLRFEDVMILDQSVLFGMADIHDRHRDMRLDVDNMSYEELLALEERIGNVCTGLSEETIISCLKQMKYVDLKIEGQVETEPCCICQEEYKDGEDLGTLECNHDFHVECIKQWLMHKNLCPICKMTGLSTQDG</sequence>
<dbReference type="OrthoDB" id="8062037at2759"/>
<evidence type="ECO:0000256" key="8">
    <source>
        <dbReference type="ARBA" id="ARBA00022833"/>
    </source>
</evidence>
<dbReference type="PANTHER" id="PTHR22937:SF224">
    <property type="entry name" value="E3 UBIQUITIN-PROTEIN LIGASE MBR1-RELATED"/>
    <property type="match status" value="1"/>
</dbReference>
<dbReference type="Proteomes" id="UP000594638">
    <property type="component" value="Unassembled WGS sequence"/>
</dbReference>
<organism evidence="12 13">
    <name type="scientific">Olea europaea subsp. europaea</name>
    <dbReference type="NCBI Taxonomy" id="158383"/>
    <lineage>
        <taxon>Eukaryota</taxon>
        <taxon>Viridiplantae</taxon>
        <taxon>Streptophyta</taxon>
        <taxon>Embryophyta</taxon>
        <taxon>Tracheophyta</taxon>
        <taxon>Spermatophyta</taxon>
        <taxon>Magnoliopsida</taxon>
        <taxon>eudicotyledons</taxon>
        <taxon>Gunneridae</taxon>
        <taxon>Pentapetalae</taxon>
        <taxon>asterids</taxon>
        <taxon>lamiids</taxon>
        <taxon>Lamiales</taxon>
        <taxon>Oleaceae</taxon>
        <taxon>Oleeae</taxon>
        <taxon>Olea</taxon>
    </lineage>
</organism>
<evidence type="ECO:0000313" key="12">
    <source>
        <dbReference type="EMBL" id="CAA3012569.1"/>
    </source>
</evidence>
<feature type="region of interest" description="Disordered" evidence="10">
    <location>
        <begin position="134"/>
        <end position="222"/>
    </location>
</feature>
<evidence type="ECO:0000256" key="2">
    <source>
        <dbReference type="ARBA" id="ARBA00004906"/>
    </source>
</evidence>
<comment type="catalytic activity">
    <reaction evidence="1">
        <text>S-ubiquitinyl-[E2 ubiquitin-conjugating enzyme]-L-cysteine + [acceptor protein]-L-lysine = [E2 ubiquitin-conjugating enzyme]-L-cysteine + N(6)-ubiquitinyl-[acceptor protein]-L-lysine.</text>
        <dbReference type="EC" id="2.3.2.27"/>
    </reaction>
</comment>
<comment type="pathway">
    <text evidence="2">Protein modification; protein ubiquitination.</text>
</comment>
<dbReference type="AlphaFoldDB" id="A0A8S0U720"/>
<evidence type="ECO:0000256" key="6">
    <source>
        <dbReference type="ARBA" id="ARBA00022771"/>
    </source>
</evidence>
<dbReference type="EC" id="2.3.2.27" evidence="3"/>
<dbReference type="GO" id="GO:0010228">
    <property type="term" value="P:vegetative to reproductive phase transition of meristem"/>
    <property type="evidence" value="ECO:0007669"/>
    <property type="project" value="UniProtKB-ARBA"/>
</dbReference>
<evidence type="ECO:0000313" key="13">
    <source>
        <dbReference type="Proteomes" id="UP000594638"/>
    </source>
</evidence>
<dbReference type="Gramene" id="OE9A005430T1">
    <property type="protein sequence ID" value="OE9A005430C1"/>
    <property type="gene ID" value="OE9A005430"/>
</dbReference>
<dbReference type="InterPro" id="IPR013083">
    <property type="entry name" value="Znf_RING/FYVE/PHD"/>
</dbReference>
<keyword evidence="5" id="KW-0479">Metal-binding</keyword>
<evidence type="ECO:0000256" key="9">
    <source>
        <dbReference type="PROSITE-ProRule" id="PRU00175"/>
    </source>
</evidence>
<feature type="domain" description="RING-type" evidence="11">
    <location>
        <begin position="694"/>
        <end position="735"/>
    </location>
</feature>
<keyword evidence="4" id="KW-0808">Transferase</keyword>
<proteinExistence type="predicted"/>
<dbReference type="PROSITE" id="PS50089">
    <property type="entry name" value="ZF_RING_2"/>
    <property type="match status" value="1"/>
</dbReference>
<evidence type="ECO:0000256" key="3">
    <source>
        <dbReference type="ARBA" id="ARBA00012483"/>
    </source>
</evidence>
<keyword evidence="8" id="KW-0862">Zinc</keyword>
<dbReference type="Pfam" id="PF13639">
    <property type="entry name" value="zf-RING_2"/>
    <property type="match status" value="1"/>
</dbReference>
<feature type="region of interest" description="Disordered" evidence="10">
    <location>
        <begin position="1"/>
        <end position="45"/>
    </location>
</feature>
<name>A0A8S0U720_OLEEU</name>
<evidence type="ECO:0000256" key="10">
    <source>
        <dbReference type="SAM" id="MobiDB-lite"/>
    </source>
</evidence>
<evidence type="ECO:0000256" key="7">
    <source>
        <dbReference type="ARBA" id="ARBA00022786"/>
    </source>
</evidence>
<dbReference type="Gene3D" id="3.30.40.10">
    <property type="entry name" value="Zinc/RING finger domain, C3HC4 (zinc finger)"/>
    <property type="match status" value="1"/>
</dbReference>
<dbReference type="FunFam" id="3.30.40.10:FF:000309">
    <property type="entry name" value="E3 ubiquitin-protein ligase MBR2"/>
    <property type="match status" value="1"/>
</dbReference>
<feature type="compositionally biased region" description="Low complexity" evidence="10">
    <location>
        <begin position="192"/>
        <end position="201"/>
    </location>
</feature>